<keyword evidence="5" id="KW-1185">Reference proteome</keyword>
<accession>A0A151RP10</accession>
<dbReference type="AlphaFoldDB" id="A0A151RP10"/>
<dbReference type="InterPro" id="IPR043502">
    <property type="entry name" value="DNA/RNA_pol_sf"/>
</dbReference>
<evidence type="ECO:0000313" key="5">
    <source>
        <dbReference type="Proteomes" id="UP000075243"/>
    </source>
</evidence>
<dbReference type="InterPro" id="IPR057670">
    <property type="entry name" value="SH3_retrovirus"/>
</dbReference>
<dbReference type="InterPro" id="IPR013103">
    <property type="entry name" value="RVT_2"/>
</dbReference>
<reference evidence="4" key="1">
    <citation type="journal article" date="2012" name="Nat. Biotechnol.">
        <title>Draft genome sequence of pigeonpea (Cajanus cajan), an orphan legume crop of resource-poor farmers.</title>
        <authorList>
            <person name="Varshney R.K."/>
            <person name="Chen W."/>
            <person name="Li Y."/>
            <person name="Bharti A.K."/>
            <person name="Saxena R.K."/>
            <person name="Schlueter J.A."/>
            <person name="Donoghue M.T."/>
            <person name="Azam S."/>
            <person name="Fan G."/>
            <person name="Whaley A.M."/>
            <person name="Farmer A.D."/>
            <person name="Sheridan J."/>
            <person name="Iwata A."/>
            <person name="Tuteja R."/>
            <person name="Penmetsa R.V."/>
            <person name="Wu W."/>
            <person name="Upadhyaya H.D."/>
            <person name="Yang S.P."/>
            <person name="Shah T."/>
            <person name="Saxena K.B."/>
            <person name="Michael T."/>
            <person name="McCombie W.R."/>
            <person name="Yang B."/>
            <person name="Zhang G."/>
            <person name="Yang H."/>
            <person name="Wang J."/>
            <person name="Spillane C."/>
            <person name="Cook D.R."/>
            <person name="May G.D."/>
            <person name="Xu X."/>
            <person name="Jackson S.A."/>
        </authorList>
    </citation>
    <scope>NUCLEOTIDE SEQUENCE [LARGE SCALE GENOMIC DNA]</scope>
</reference>
<dbReference type="Pfam" id="PF14223">
    <property type="entry name" value="Retrotran_gag_2"/>
    <property type="match status" value="1"/>
</dbReference>
<evidence type="ECO:0000259" key="2">
    <source>
        <dbReference type="Pfam" id="PF07727"/>
    </source>
</evidence>
<dbReference type="PANTHER" id="PTHR35317">
    <property type="entry name" value="OS04G0629600 PROTEIN"/>
    <property type="match status" value="1"/>
</dbReference>
<proteinExistence type="predicted"/>
<feature type="domain" description="Reverse transcriptase Ty1/copia-type" evidence="2">
    <location>
        <begin position="370"/>
        <end position="558"/>
    </location>
</feature>
<feature type="domain" description="Retroviral polymerase SH3-like" evidence="3">
    <location>
        <begin position="241"/>
        <end position="303"/>
    </location>
</feature>
<protein>
    <submittedName>
        <fullName evidence="4">Retrovirus-related Pol polyprotein from transposon TNT 1-94</fullName>
    </submittedName>
</protein>
<dbReference type="Proteomes" id="UP000075243">
    <property type="component" value="Unassembled WGS sequence"/>
</dbReference>
<gene>
    <name evidence="4" type="ORF">KK1_034252</name>
</gene>
<dbReference type="EMBL" id="KQ483633">
    <property type="protein sequence ID" value="KYP44288.1"/>
    <property type="molecule type" value="Genomic_DNA"/>
</dbReference>
<dbReference type="Pfam" id="PF07727">
    <property type="entry name" value="RVT_2"/>
    <property type="match status" value="1"/>
</dbReference>
<dbReference type="Pfam" id="PF25597">
    <property type="entry name" value="SH3_retrovirus"/>
    <property type="match status" value="1"/>
</dbReference>
<dbReference type="SUPFAM" id="SSF56672">
    <property type="entry name" value="DNA/RNA polymerases"/>
    <property type="match status" value="1"/>
</dbReference>
<feature type="compositionally biased region" description="Polar residues" evidence="1">
    <location>
        <begin position="186"/>
        <end position="196"/>
    </location>
</feature>
<dbReference type="Gramene" id="C.cajan_33376.t">
    <property type="protein sequence ID" value="C.cajan_33376.t"/>
    <property type="gene ID" value="C.cajan_33376"/>
</dbReference>
<organism evidence="4 5">
    <name type="scientific">Cajanus cajan</name>
    <name type="common">Pigeon pea</name>
    <name type="synonym">Cajanus indicus</name>
    <dbReference type="NCBI Taxonomy" id="3821"/>
    <lineage>
        <taxon>Eukaryota</taxon>
        <taxon>Viridiplantae</taxon>
        <taxon>Streptophyta</taxon>
        <taxon>Embryophyta</taxon>
        <taxon>Tracheophyta</taxon>
        <taxon>Spermatophyta</taxon>
        <taxon>Magnoliopsida</taxon>
        <taxon>eudicotyledons</taxon>
        <taxon>Gunneridae</taxon>
        <taxon>Pentapetalae</taxon>
        <taxon>rosids</taxon>
        <taxon>fabids</taxon>
        <taxon>Fabales</taxon>
        <taxon>Fabaceae</taxon>
        <taxon>Papilionoideae</taxon>
        <taxon>50 kb inversion clade</taxon>
        <taxon>NPAAA clade</taxon>
        <taxon>indigoferoid/millettioid clade</taxon>
        <taxon>Phaseoleae</taxon>
        <taxon>Cajanus</taxon>
    </lineage>
</organism>
<feature type="region of interest" description="Disordered" evidence="1">
    <location>
        <begin position="186"/>
        <end position="216"/>
    </location>
</feature>
<feature type="compositionally biased region" description="Basic residues" evidence="1">
    <location>
        <begin position="202"/>
        <end position="211"/>
    </location>
</feature>
<evidence type="ECO:0000259" key="3">
    <source>
        <dbReference type="Pfam" id="PF25597"/>
    </source>
</evidence>
<dbReference type="PANTHER" id="PTHR35317:SF11">
    <property type="entry name" value="CCHC-TYPE DOMAIN-CONTAINING PROTEIN"/>
    <property type="match status" value="1"/>
</dbReference>
<sequence>MTTHLEALDLWEPIEEDYAVHPLLENPTVAQLKNHKERKTRKAKAKACLFSSVSKIIFTRIMNLNSAKDIWNYLKSEYQGSEQTKGMKALNLAREFEMQSMKETETIKSYANKLLSIANKVRLLGKDFSDERIVQKILVTVPEKYESKILALEESKDLSNITLGELVNALQAQEQRRMMRHEEAVQESSNNQQNDTFPPFPHCKKTNHSKKNTIQSAEQKTPFEGWFGYKPYLQNLKIFGCLCFSFVPQVKRDKLDKKAEPGVFIGYNNTSKAYRIFQPQNGKILVSRDVKFMEEKQWSWEELIKKQLQKIPQFVDDDIDNFPVRGTRLLSEIYEKSNVVVLEPSDFKEAEMDDKWIEAMKEELKMIEKNDTWELVDRPQHKQPIGVKWVYRTKLNTDGSINKYKARLVVKGYAQVFGVDFSETFAPVARLDTIGMLLALTAQKGWKVYHLDVKYAFLNGYLQEEIFVEQPEGFQVKGQEEKVYKLKKALYGLKQAPRAWYSRIDDYLQNLGFIKSPSEATLYVKMMDTNLIIVSVYVDDLLVIGNEEKLIMEFKAEML</sequence>
<name>A0A151RP10_CAJCA</name>
<evidence type="ECO:0000313" key="4">
    <source>
        <dbReference type="EMBL" id="KYP44288.1"/>
    </source>
</evidence>
<evidence type="ECO:0000256" key="1">
    <source>
        <dbReference type="SAM" id="MobiDB-lite"/>
    </source>
</evidence>